<gene>
    <name evidence="7" type="primary">hutI</name>
    <name evidence="9" type="ORF">EZ449_05660</name>
</gene>
<feature type="binding site" evidence="7">
    <location>
        <position position="247"/>
    </location>
    <ligand>
        <name>Zn(2+)</name>
        <dbReference type="ChEBI" id="CHEBI:29105"/>
    </ligand>
</feature>
<evidence type="ECO:0000256" key="7">
    <source>
        <dbReference type="HAMAP-Rule" id="MF_00372"/>
    </source>
</evidence>
<feature type="binding site" evidence="7">
    <location>
        <position position="77"/>
    </location>
    <ligand>
        <name>Zn(2+)</name>
        <dbReference type="ChEBI" id="CHEBI:29105"/>
    </ligand>
</feature>
<dbReference type="NCBIfam" id="TIGR01224">
    <property type="entry name" value="hutI"/>
    <property type="match status" value="1"/>
</dbReference>
<evidence type="ECO:0000256" key="5">
    <source>
        <dbReference type="ARBA" id="ARBA00022833"/>
    </source>
</evidence>
<dbReference type="GO" id="GO:0019557">
    <property type="term" value="P:L-histidine catabolic process to glutamate and formate"/>
    <property type="evidence" value="ECO:0007669"/>
    <property type="project" value="UniProtKB-UniPathway"/>
</dbReference>
<organism evidence="9 10">
    <name type="scientific">Pedobacter frigidisoli</name>
    <dbReference type="NCBI Taxonomy" id="2530455"/>
    <lineage>
        <taxon>Bacteria</taxon>
        <taxon>Pseudomonadati</taxon>
        <taxon>Bacteroidota</taxon>
        <taxon>Sphingobacteriia</taxon>
        <taxon>Sphingobacteriales</taxon>
        <taxon>Sphingobacteriaceae</taxon>
        <taxon>Pedobacter</taxon>
    </lineage>
</organism>
<keyword evidence="2 7" id="KW-0479">Metal-binding</keyword>
<dbReference type="InterPro" id="IPR006680">
    <property type="entry name" value="Amidohydro-rel"/>
</dbReference>
<keyword evidence="10" id="KW-1185">Reference proteome</keyword>
<comment type="similarity">
    <text evidence="7">Belongs to the metallo-dependent hydrolases superfamily. HutI family.</text>
</comment>
<dbReference type="FunFam" id="3.20.20.140:FF:000007">
    <property type="entry name" value="Imidazolonepropionase"/>
    <property type="match status" value="1"/>
</dbReference>
<feature type="domain" description="Amidohydrolase-related" evidence="8">
    <location>
        <begin position="68"/>
        <end position="408"/>
    </location>
</feature>
<dbReference type="CDD" id="cd01296">
    <property type="entry name" value="Imidazolone-5PH"/>
    <property type="match status" value="1"/>
</dbReference>
<proteinExistence type="inferred from homology"/>
<evidence type="ECO:0000256" key="6">
    <source>
        <dbReference type="ARBA" id="ARBA00023004"/>
    </source>
</evidence>
<dbReference type="HAMAP" id="MF_00372">
    <property type="entry name" value="HutI"/>
    <property type="match status" value="1"/>
</dbReference>
<evidence type="ECO:0000256" key="1">
    <source>
        <dbReference type="ARBA" id="ARBA00012864"/>
    </source>
</evidence>
<dbReference type="GO" id="GO:0050480">
    <property type="term" value="F:imidazolonepropionase activity"/>
    <property type="evidence" value="ECO:0007669"/>
    <property type="project" value="UniProtKB-UniRule"/>
</dbReference>
<reference evidence="9 10" key="1">
    <citation type="submission" date="2019-02" db="EMBL/GenBank/DDBJ databases">
        <title>Pedobacter sp. RP-3-11 sp. nov., isolated from Arctic soil.</title>
        <authorList>
            <person name="Dahal R.H."/>
        </authorList>
    </citation>
    <scope>NUCLEOTIDE SEQUENCE [LARGE SCALE GENOMIC DNA]</scope>
    <source>
        <strain evidence="9 10">RP-3-11</strain>
    </source>
</reference>
<dbReference type="Proteomes" id="UP000291485">
    <property type="component" value="Unassembled WGS sequence"/>
</dbReference>
<feature type="binding site" evidence="7">
    <location>
        <position position="250"/>
    </location>
    <ligand>
        <name>4-imidazolone-5-propanoate</name>
        <dbReference type="ChEBI" id="CHEBI:77893"/>
    </ligand>
</feature>
<feature type="binding site" evidence="7">
    <location>
        <position position="149"/>
    </location>
    <ligand>
        <name>4-imidazolone-5-propanoate</name>
        <dbReference type="ChEBI" id="CHEBI:77893"/>
    </ligand>
</feature>
<comment type="subcellular location">
    <subcellularLocation>
        <location evidence="7">Cytoplasm</location>
    </subcellularLocation>
</comment>
<feature type="binding site" evidence="7">
    <location>
        <position position="247"/>
    </location>
    <ligand>
        <name>Fe(3+)</name>
        <dbReference type="ChEBI" id="CHEBI:29034"/>
    </ligand>
</feature>
<evidence type="ECO:0000259" key="8">
    <source>
        <dbReference type="Pfam" id="PF01979"/>
    </source>
</evidence>
<protein>
    <recommendedName>
        <fullName evidence="1 7">Imidazolonepropionase</fullName>
        <ecNumber evidence="1 7">3.5.2.7</ecNumber>
    </recommendedName>
    <alternativeName>
        <fullName evidence="7">Imidazolone-5-propionate hydrolase</fullName>
    </alternativeName>
</protein>
<comment type="catalytic activity">
    <reaction evidence="7">
        <text>4-imidazolone-5-propanoate + H2O = N-formimidoyl-L-glutamate</text>
        <dbReference type="Rhea" id="RHEA:23660"/>
        <dbReference type="ChEBI" id="CHEBI:15377"/>
        <dbReference type="ChEBI" id="CHEBI:58928"/>
        <dbReference type="ChEBI" id="CHEBI:77893"/>
        <dbReference type="EC" id="3.5.2.7"/>
    </reaction>
</comment>
<keyword evidence="4 7" id="KW-0369">Histidine metabolism</keyword>
<keyword evidence="5 7" id="KW-0862">Zinc</keyword>
<keyword evidence="7" id="KW-0963">Cytoplasm</keyword>
<dbReference type="RefSeq" id="WP_131556992.1">
    <property type="nucleotide sequence ID" value="NZ_SJSN01000003.1"/>
</dbReference>
<feature type="binding site" evidence="7">
    <location>
        <position position="321"/>
    </location>
    <ligand>
        <name>Fe(3+)</name>
        <dbReference type="ChEBI" id="CHEBI:29034"/>
    </ligand>
</feature>
<feature type="binding site" evidence="7">
    <location>
        <position position="321"/>
    </location>
    <ligand>
        <name>Zn(2+)</name>
        <dbReference type="ChEBI" id="CHEBI:29105"/>
    </ligand>
</feature>
<evidence type="ECO:0000313" key="9">
    <source>
        <dbReference type="EMBL" id="TCD11743.1"/>
    </source>
</evidence>
<feature type="binding site" evidence="7">
    <location>
        <position position="326"/>
    </location>
    <ligand>
        <name>4-imidazolone-5-propanoate</name>
        <dbReference type="ChEBI" id="CHEBI:77893"/>
    </ligand>
</feature>
<feature type="binding site" evidence="7">
    <location>
        <position position="79"/>
    </location>
    <ligand>
        <name>Fe(3+)</name>
        <dbReference type="ChEBI" id="CHEBI:29034"/>
    </ligand>
</feature>
<feature type="binding site" evidence="7">
    <location>
        <position position="325"/>
    </location>
    <ligand>
        <name>N-formimidoyl-L-glutamate</name>
        <dbReference type="ChEBI" id="CHEBI:58928"/>
    </ligand>
</feature>
<feature type="binding site" evidence="7">
    <location>
        <position position="77"/>
    </location>
    <ligand>
        <name>Fe(3+)</name>
        <dbReference type="ChEBI" id="CHEBI:29034"/>
    </ligand>
</feature>
<evidence type="ECO:0000313" key="10">
    <source>
        <dbReference type="Proteomes" id="UP000291485"/>
    </source>
</evidence>
<dbReference type="UniPathway" id="UPA00379">
    <property type="reaction ID" value="UER00551"/>
</dbReference>
<dbReference type="EC" id="3.5.2.7" evidence="1 7"/>
<comment type="caution">
    <text evidence="9">The sequence shown here is derived from an EMBL/GenBank/DDBJ whole genome shotgun (WGS) entry which is preliminary data.</text>
</comment>
<dbReference type="InterPro" id="IPR032466">
    <property type="entry name" value="Metal_Hydrolase"/>
</dbReference>
<comment type="function">
    <text evidence="7">Catalyzes the hydrolytic cleavage of the carbon-nitrogen bond in imidazolone-5-propanoate to yield N-formimidoyl-L-glutamate. It is the third step in the universal histidine degradation pathway.</text>
</comment>
<dbReference type="OrthoDB" id="9776455at2"/>
<sequence>MLITNIKGLVGLHPKEKLVLRGREMSDLPILENAWLLIEDGLIKDFGKMSEIPSSILHLPSTDAEGRYVFPSWCDSHTHIVFAASREEEFAMKIQGKTYEEIAAAGGGILNSAAKLQNATEDELFESASIRLKQMILQGTGAVEIKSGYGLTVESEIKMLRVISRLKKAFPIPIKATFLAAHAYPTAFKDNHQGYIDLIINEMLPKIAAQKLADYIDVFCEKGFFSVEETDQILKAGAKYGLKPKIHANQLSVSGAVEVAVKNKAISVDHLEETNQETIDSLKNSNTIATLLPSCSFYLGISFADAKSLIAADIPVALATDFNPGSTPSGNMNFVVSLGCIKLKMQPEQAVNAAILNGAAAMEISNDYGSIAVGKRANLFITKPMPSIAYLPYSFGETQIETIILNGEIYNG</sequence>
<evidence type="ECO:0000256" key="2">
    <source>
        <dbReference type="ARBA" id="ARBA00022723"/>
    </source>
</evidence>
<dbReference type="Gene3D" id="2.30.40.10">
    <property type="entry name" value="Urease, subunit C, domain 1"/>
    <property type="match status" value="1"/>
</dbReference>
<feature type="binding site" evidence="7">
    <location>
        <position position="79"/>
    </location>
    <ligand>
        <name>Zn(2+)</name>
        <dbReference type="ChEBI" id="CHEBI:29105"/>
    </ligand>
</feature>
<feature type="binding site" evidence="7">
    <location>
        <position position="182"/>
    </location>
    <ligand>
        <name>4-imidazolone-5-propanoate</name>
        <dbReference type="ChEBI" id="CHEBI:77893"/>
    </ligand>
</feature>
<dbReference type="SUPFAM" id="SSF51338">
    <property type="entry name" value="Composite domain of metallo-dependent hydrolases"/>
    <property type="match status" value="1"/>
</dbReference>
<feature type="binding site" evidence="7">
    <location>
        <position position="149"/>
    </location>
    <ligand>
        <name>N-formimidoyl-L-glutamate</name>
        <dbReference type="ChEBI" id="CHEBI:58928"/>
    </ligand>
</feature>
<dbReference type="GO" id="GO:0008270">
    <property type="term" value="F:zinc ion binding"/>
    <property type="evidence" value="ECO:0007669"/>
    <property type="project" value="UniProtKB-UniRule"/>
</dbReference>
<evidence type="ECO:0000256" key="3">
    <source>
        <dbReference type="ARBA" id="ARBA00022801"/>
    </source>
</evidence>
<dbReference type="SUPFAM" id="SSF51556">
    <property type="entry name" value="Metallo-dependent hydrolases"/>
    <property type="match status" value="1"/>
</dbReference>
<dbReference type="GO" id="GO:0005506">
    <property type="term" value="F:iron ion binding"/>
    <property type="evidence" value="ECO:0007669"/>
    <property type="project" value="UniProtKB-UniRule"/>
</dbReference>
<dbReference type="InterPro" id="IPR005920">
    <property type="entry name" value="HutI"/>
</dbReference>
<dbReference type="EMBL" id="SJSN01000003">
    <property type="protein sequence ID" value="TCD11743.1"/>
    <property type="molecule type" value="Genomic_DNA"/>
</dbReference>
<feature type="binding site" evidence="7">
    <location>
        <position position="86"/>
    </location>
    <ligand>
        <name>4-imidazolone-5-propanoate</name>
        <dbReference type="ChEBI" id="CHEBI:77893"/>
    </ligand>
</feature>
<accession>A0A4R0P4D2</accession>
<keyword evidence="6 7" id="KW-0408">Iron</keyword>
<keyword evidence="3 7" id="KW-0378">Hydrolase</keyword>
<dbReference type="Pfam" id="PF01979">
    <property type="entry name" value="Amidohydro_1"/>
    <property type="match status" value="1"/>
</dbReference>
<dbReference type="PANTHER" id="PTHR42752:SF1">
    <property type="entry name" value="IMIDAZOLONEPROPIONASE-RELATED"/>
    <property type="match status" value="1"/>
</dbReference>
<dbReference type="InterPro" id="IPR011059">
    <property type="entry name" value="Metal-dep_hydrolase_composite"/>
</dbReference>
<name>A0A4R0P4D2_9SPHI</name>
<dbReference type="Gene3D" id="3.20.20.140">
    <property type="entry name" value="Metal-dependent hydrolases"/>
    <property type="match status" value="1"/>
</dbReference>
<dbReference type="PANTHER" id="PTHR42752">
    <property type="entry name" value="IMIDAZOLONEPROPIONASE"/>
    <property type="match status" value="1"/>
</dbReference>
<dbReference type="GO" id="GO:0005737">
    <property type="term" value="C:cytoplasm"/>
    <property type="evidence" value="ECO:0007669"/>
    <property type="project" value="UniProtKB-SubCell"/>
</dbReference>
<comment type="pathway">
    <text evidence="7">Amino-acid degradation; L-histidine degradation into L-glutamate; N-formimidoyl-L-glutamate from L-histidine: step 3/3.</text>
</comment>
<feature type="binding site" evidence="7">
    <location>
        <position position="323"/>
    </location>
    <ligand>
        <name>N-formimidoyl-L-glutamate</name>
        <dbReference type="ChEBI" id="CHEBI:58928"/>
    </ligand>
</feature>
<comment type="cofactor">
    <cofactor evidence="7">
        <name>Zn(2+)</name>
        <dbReference type="ChEBI" id="CHEBI:29105"/>
    </cofactor>
    <cofactor evidence="7">
        <name>Fe(3+)</name>
        <dbReference type="ChEBI" id="CHEBI:29034"/>
    </cofactor>
    <text evidence="7">Binds 1 zinc or iron ion per subunit.</text>
</comment>
<dbReference type="GO" id="GO:0019556">
    <property type="term" value="P:L-histidine catabolic process to glutamate and formamide"/>
    <property type="evidence" value="ECO:0007669"/>
    <property type="project" value="UniProtKB-UniRule"/>
</dbReference>
<evidence type="ECO:0000256" key="4">
    <source>
        <dbReference type="ARBA" id="ARBA00022808"/>
    </source>
</evidence>
<dbReference type="AlphaFoldDB" id="A0A4R0P4D2"/>